<evidence type="ECO:0000313" key="2">
    <source>
        <dbReference type="EMBL" id="GLU48914.1"/>
    </source>
</evidence>
<proteinExistence type="predicted"/>
<dbReference type="Pfam" id="PF26348">
    <property type="entry name" value="SRA_ScoMcrA"/>
    <property type="match status" value="1"/>
</dbReference>
<dbReference type="Proteomes" id="UP001165092">
    <property type="component" value="Unassembled WGS sequence"/>
</dbReference>
<dbReference type="AlphaFoldDB" id="A0A9W6P7H7"/>
<feature type="domain" description="ScoMcrA-like SRA" evidence="1">
    <location>
        <begin position="31"/>
        <end position="181"/>
    </location>
</feature>
<gene>
    <name evidence="2" type="ORF">Nans01_32650</name>
</gene>
<evidence type="ECO:0000313" key="3">
    <source>
        <dbReference type="Proteomes" id="UP001165092"/>
    </source>
</evidence>
<name>A0A9W6P7H7_9ACTN</name>
<sequence length="345" mass="38033">MGARKSHPYAAVRTTNYSHEMAEAGIEPGQITTRAEMKDLFGGGPQGGIVPSTTTDTILIYSDHSTGHRYGYYDGWLAEEDEHGPIFEYTGAGTVGDQTFQGQKGSGNKAILHHDADDRVLRVFIAAGKVPGSGTKFQRYVGQFALDLQQPYVLRQAPDDTDTLRTVIVFRLRPTSDVKRNEKDAIPPAPATQVNLVPAEVTTSSMVEPENNKKIKGIRSAQPSTPTERREAALSNAYQKHLATNGHEVKRVQIRPEGLTSTLMTDLYDVTDHVLYEAKGTSTRKDIRMAIGQLLDYRRHVTPPNPRLAVLVPSEPDQDLQKLLIAENIALVYQDDVSFIGEIVP</sequence>
<accession>A0A9W6P7H7</accession>
<evidence type="ECO:0000259" key="1">
    <source>
        <dbReference type="Pfam" id="PF26348"/>
    </source>
</evidence>
<reference evidence="2" key="1">
    <citation type="submission" date="2023-02" db="EMBL/GenBank/DDBJ databases">
        <title>Nocardiopsis ansamitocini NBRC 112285.</title>
        <authorList>
            <person name="Ichikawa N."/>
            <person name="Sato H."/>
            <person name="Tonouchi N."/>
        </authorList>
    </citation>
    <scope>NUCLEOTIDE SEQUENCE</scope>
    <source>
        <strain evidence="2">NBRC 112285</strain>
    </source>
</reference>
<protein>
    <recommendedName>
        <fullName evidence="1">ScoMcrA-like SRA domain-containing protein</fullName>
    </recommendedName>
</protein>
<comment type="caution">
    <text evidence="2">The sequence shown here is derived from an EMBL/GenBank/DDBJ whole genome shotgun (WGS) entry which is preliminary data.</text>
</comment>
<organism evidence="2 3">
    <name type="scientific">Nocardiopsis ansamitocini</name>
    <dbReference type="NCBI Taxonomy" id="1670832"/>
    <lineage>
        <taxon>Bacteria</taxon>
        <taxon>Bacillati</taxon>
        <taxon>Actinomycetota</taxon>
        <taxon>Actinomycetes</taxon>
        <taxon>Streptosporangiales</taxon>
        <taxon>Nocardiopsidaceae</taxon>
        <taxon>Nocardiopsis</taxon>
    </lineage>
</organism>
<dbReference type="InterPro" id="IPR058712">
    <property type="entry name" value="SRA_ScoMcrA"/>
</dbReference>
<dbReference type="EMBL" id="BSQG01000005">
    <property type="protein sequence ID" value="GLU48914.1"/>
    <property type="molecule type" value="Genomic_DNA"/>
</dbReference>
<keyword evidence="3" id="KW-1185">Reference proteome</keyword>